<protein>
    <submittedName>
        <fullName evidence="2">Tetratricopeptide repeat protein</fullName>
    </submittedName>
</protein>
<evidence type="ECO:0000313" key="3">
    <source>
        <dbReference type="Proteomes" id="UP000472335"/>
    </source>
</evidence>
<dbReference type="Proteomes" id="UP000472335">
    <property type="component" value="Unassembled WGS sequence"/>
</dbReference>
<dbReference type="SUPFAM" id="SSF81901">
    <property type="entry name" value="HCP-like"/>
    <property type="match status" value="1"/>
</dbReference>
<gene>
    <name evidence="2" type="ORF">G5C60_25955</name>
</gene>
<dbReference type="Gene3D" id="1.25.40.10">
    <property type="entry name" value="Tetratricopeptide repeat domain"/>
    <property type="match status" value="2"/>
</dbReference>
<reference evidence="2 3" key="1">
    <citation type="submission" date="2020-02" db="EMBL/GenBank/DDBJ databases">
        <title>Whole-genome analyses of novel actinobacteria.</title>
        <authorList>
            <person name="Sahin N."/>
            <person name="Gencbay T."/>
        </authorList>
    </citation>
    <scope>NUCLEOTIDE SEQUENCE [LARGE SCALE GENOMIC DNA]</scope>
    <source>
        <strain evidence="2 3">HC44</strain>
    </source>
</reference>
<dbReference type="Pfam" id="PF13181">
    <property type="entry name" value="TPR_8"/>
    <property type="match status" value="1"/>
</dbReference>
<keyword evidence="3" id="KW-1185">Reference proteome</keyword>
<feature type="region of interest" description="Disordered" evidence="1">
    <location>
        <begin position="40"/>
        <end position="73"/>
    </location>
</feature>
<dbReference type="InterPro" id="IPR019734">
    <property type="entry name" value="TPR_rpt"/>
</dbReference>
<dbReference type="RefSeq" id="WP_165263327.1">
    <property type="nucleotide sequence ID" value="NZ_JAAKZY010000088.1"/>
</dbReference>
<name>A0A6G4VA42_9ACTN</name>
<organism evidence="2 3">
    <name type="scientific">Streptomyces scabichelini</name>
    <dbReference type="NCBI Taxonomy" id="2711217"/>
    <lineage>
        <taxon>Bacteria</taxon>
        <taxon>Bacillati</taxon>
        <taxon>Actinomycetota</taxon>
        <taxon>Actinomycetes</taxon>
        <taxon>Kitasatosporales</taxon>
        <taxon>Streptomycetaceae</taxon>
        <taxon>Streptomyces</taxon>
    </lineage>
</organism>
<accession>A0A6G4VA42</accession>
<dbReference type="EMBL" id="JAAKZY010000088">
    <property type="protein sequence ID" value="NGO10949.1"/>
    <property type="molecule type" value="Genomic_DNA"/>
</dbReference>
<dbReference type="InterPro" id="IPR011990">
    <property type="entry name" value="TPR-like_helical_dom_sf"/>
</dbReference>
<sequence>MNAHGNEISGGVQHAPILQGRDFTGPITITTAGAALPAHLQDPNSWPTPGSWDALSAGAHRSRPDADGNAVPPYIPRDIDADLRRRLAEAATSGGLVLLVGDSTAGKTRAAYEALKNVLPDHRVVAPDGGRDLLAVVDVIARSGARCVVWLDDMERYVTPEGLSPALFTELVRLRVPVLATLRIRQYETLVARDREDRTDAAARILRMAHPVEVGRIWSTDELRRAERCADERIEDAVAHHGVHGIAEYLAAGPALLQEWNHASRVGGHPRGAALVSAAVALARTGLSAPYAIPLLAELHEGLLAAAGGHSLRPEPFGEALTWASRVRHGATSLLVPASDTTYMPFDYLVDHATVRISREMWDEVWEVSLAHAADDSERLVIGFHAEDAGAMDVAEQAWRPLVEEGHPQAMYALGTLLTNLTPGSEEAERLLQRAADAGEVYAMSNYGRLLANKGLTDEAEALYRRAADAGMDFAAFQLGALQAELGRFDEAERNLRKAIESPDFPEGAIGFAASDLAWVLEETGRTEEAISMYVLGFGYGNRGPLRRLYDLPLTSEHLDELEQMYRRMASAGYADHFGDLAVFLRAKGRAQD</sequence>
<proteinExistence type="predicted"/>
<comment type="caution">
    <text evidence="2">The sequence shown here is derived from an EMBL/GenBank/DDBJ whole genome shotgun (WGS) entry which is preliminary data.</text>
</comment>
<evidence type="ECO:0000256" key="1">
    <source>
        <dbReference type="SAM" id="MobiDB-lite"/>
    </source>
</evidence>
<evidence type="ECO:0000313" key="2">
    <source>
        <dbReference type="EMBL" id="NGO10949.1"/>
    </source>
</evidence>
<dbReference type="AlphaFoldDB" id="A0A6G4VA42"/>